<dbReference type="CDD" id="cd03499">
    <property type="entry name" value="SQR_TypeC_SdhC"/>
    <property type="match status" value="1"/>
</dbReference>
<gene>
    <name evidence="10" type="primary">sdh3</name>
</gene>
<evidence type="ECO:0000256" key="8">
    <source>
        <dbReference type="PIRSR" id="PIRSR000178-1"/>
    </source>
</evidence>
<dbReference type="SUPFAM" id="SSF81343">
    <property type="entry name" value="Fumarate reductase respiratory complex transmembrane subunits"/>
    <property type="match status" value="1"/>
</dbReference>
<keyword evidence="3 9" id="KW-0812">Transmembrane</keyword>
<dbReference type="GO" id="GO:0008177">
    <property type="term" value="F:succinate dehydrogenase (quinone) activity"/>
    <property type="evidence" value="ECO:0007669"/>
    <property type="project" value="UniProtKB-EC"/>
</dbReference>
<dbReference type="PIRSF" id="PIRSF000178">
    <property type="entry name" value="SDH_cyt_b560"/>
    <property type="match status" value="1"/>
</dbReference>
<dbReference type="EC" id="1.3.5.1" evidence="10"/>
<feature type="transmembrane region" description="Helical" evidence="9">
    <location>
        <begin position="37"/>
        <end position="56"/>
    </location>
</feature>
<dbReference type="Pfam" id="PF01127">
    <property type="entry name" value="Sdh_cyt"/>
    <property type="match status" value="1"/>
</dbReference>
<proteinExistence type="predicted"/>
<dbReference type="GO" id="GO:0016020">
    <property type="term" value="C:membrane"/>
    <property type="evidence" value="ECO:0007669"/>
    <property type="project" value="UniProtKB-SubCell"/>
</dbReference>
<evidence type="ECO:0000256" key="6">
    <source>
        <dbReference type="ARBA" id="ARBA00023004"/>
    </source>
</evidence>
<dbReference type="GeneID" id="67270361"/>
<organism evidence="10">
    <name type="scientific">Imasa heleensis</name>
    <dbReference type="NCBI Taxonomy" id="2772037"/>
    <lineage>
        <taxon>Eukaryota</taxon>
        <taxon>Malawimonadida</taxon>
        <taxon>Imasidae</taxon>
        <taxon>Imasa</taxon>
    </lineage>
</organism>
<evidence type="ECO:0000256" key="9">
    <source>
        <dbReference type="SAM" id="Phobius"/>
    </source>
</evidence>
<keyword evidence="10" id="KW-0560">Oxidoreductase</keyword>
<sequence>MRIINLSNFSRYPIFGLRPTSPHLTIYRFPFPAVLSVLHRGTGIFLYFFILGIFFVESSSSLDIIDYNIYIIYNSLIQLNYVTLLLFVIPVFYSFNYHLLNGIRHYIWNTGKLLSISSVYRTGYLILFLSLILTIAEVIYLLI</sequence>
<geneLocation type="mitochondrion" evidence="10"/>
<dbReference type="InterPro" id="IPR014314">
    <property type="entry name" value="Succ_DH_cytb556"/>
</dbReference>
<dbReference type="PANTHER" id="PTHR10978:SF5">
    <property type="entry name" value="SUCCINATE DEHYDROGENASE CYTOCHROME B560 SUBUNIT, MITOCHONDRIAL"/>
    <property type="match status" value="1"/>
</dbReference>
<comment type="cofactor">
    <cofactor evidence="8">
        <name>heme</name>
        <dbReference type="ChEBI" id="CHEBI:30413"/>
    </cofactor>
    <text evidence="8">The heme is bound between the two transmembrane subunits.</text>
</comment>
<evidence type="ECO:0000256" key="2">
    <source>
        <dbReference type="ARBA" id="ARBA00022617"/>
    </source>
</evidence>
<protein>
    <submittedName>
        <fullName evidence="10">Succinate dehydrogenase subunit 3</fullName>
        <ecNumber evidence="10">1.3.5.1</ecNumber>
    </submittedName>
</protein>
<keyword evidence="6 8" id="KW-0408">Iron</keyword>
<accession>A0A893DD03</accession>
<evidence type="ECO:0000256" key="3">
    <source>
        <dbReference type="ARBA" id="ARBA00022692"/>
    </source>
</evidence>
<feature type="binding site" description="axial binding residue" evidence="8">
    <location>
        <position position="98"/>
    </location>
    <ligand>
        <name>heme</name>
        <dbReference type="ChEBI" id="CHEBI:30413"/>
        <note>ligand shared with second transmembrane subunit</note>
    </ligand>
    <ligandPart>
        <name>Fe</name>
        <dbReference type="ChEBI" id="CHEBI:18248"/>
    </ligandPart>
</feature>
<feature type="transmembrane region" description="Helical" evidence="9">
    <location>
        <begin position="123"/>
        <end position="142"/>
    </location>
</feature>
<dbReference type="GO" id="GO:0046872">
    <property type="term" value="F:metal ion binding"/>
    <property type="evidence" value="ECO:0007669"/>
    <property type="project" value="UniProtKB-KW"/>
</dbReference>
<feature type="transmembrane region" description="Helical" evidence="9">
    <location>
        <begin position="68"/>
        <end position="93"/>
    </location>
</feature>
<keyword evidence="5 9" id="KW-1133">Transmembrane helix</keyword>
<comment type="subcellular location">
    <subcellularLocation>
        <location evidence="1">Membrane</location>
    </subcellularLocation>
</comment>
<dbReference type="PANTHER" id="PTHR10978">
    <property type="entry name" value="SUCCINATE DEHYDROGENASE CYTOCHROME B560 SUBUNIT"/>
    <property type="match status" value="1"/>
</dbReference>
<dbReference type="GO" id="GO:0009055">
    <property type="term" value="F:electron transfer activity"/>
    <property type="evidence" value="ECO:0007669"/>
    <property type="project" value="InterPro"/>
</dbReference>
<dbReference type="GO" id="GO:0006099">
    <property type="term" value="P:tricarboxylic acid cycle"/>
    <property type="evidence" value="ECO:0007669"/>
    <property type="project" value="InterPro"/>
</dbReference>
<dbReference type="Gene3D" id="1.20.1300.10">
    <property type="entry name" value="Fumarate reductase/succinate dehydrogenase, transmembrane subunit"/>
    <property type="match status" value="1"/>
</dbReference>
<evidence type="ECO:0000256" key="4">
    <source>
        <dbReference type="ARBA" id="ARBA00022723"/>
    </source>
</evidence>
<dbReference type="InterPro" id="IPR034804">
    <property type="entry name" value="SQR/QFR_C/D"/>
</dbReference>
<dbReference type="RefSeq" id="YP_010165753.1">
    <property type="nucleotide sequence ID" value="NC_057511.1"/>
</dbReference>
<keyword evidence="4 8" id="KW-0479">Metal-binding</keyword>
<dbReference type="InterPro" id="IPR000701">
    <property type="entry name" value="SuccDH_FuR_B_TM-su"/>
</dbReference>
<name>A0A893DD03_9EUKA</name>
<evidence type="ECO:0000256" key="1">
    <source>
        <dbReference type="ARBA" id="ARBA00004370"/>
    </source>
</evidence>
<dbReference type="NCBIfam" id="TIGR02970">
    <property type="entry name" value="succ_dehyd_cytB"/>
    <property type="match status" value="1"/>
</dbReference>
<keyword evidence="2 8" id="KW-0349">Heme</keyword>
<reference evidence="10" key="1">
    <citation type="journal article" date="2021" name="J. Eukaryot. Microbiol.">
        <title>Description of Imasa heleensis, gen. nov., sp. nov. (Imasidae, fam. nov.), a Deep-Branching Marine Malawimonad and Possible Key Taxon in Understanding Early Eukaryotic Evolution.</title>
        <authorList>
            <person name="Heiss A.A."/>
            <person name="Warring S.D."/>
            <person name="Lukacs K."/>
            <person name="Favate J."/>
            <person name="Yang A."/>
            <person name="Gyaltshen Y."/>
            <person name="Filardi C."/>
            <person name="Simpson A.G.B."/>
            <person name="Kim E."/>
        </authorList>
    </citation>
    <scope>NUCLEOTIDE SEQUENCE</scope>
</reference>
<keyword evidence="7 9" id="KW-0472">Membrane</keyword>
<evidence type="ECO:0000256" key="7">
    <source>
        <dbReference type="ARBA" id="ARBA00023136"/>
    </source>
</evidence>
<evidence type="ECO:0000313" key="10">
    <source>
        <dbReference type="EMBL" id="QRR29766.1"/>
    </source>
</evidence>
<dbReference type="EMBL" id="MT246538">
    <property type="protein sequence ID" value="QRR29766.1"/>
    <property type="molecule type" value="Genomic_DNA"/>
</dbReference>
<dbReference type="AlphaFoldDB" id="A0A893DD03"/>
<keyword evidence="10" id="KW-0496">Mitochondrion</keyword>
<evidence type="ECO:0000256" key="5">
    <source>
        <dbReference type="ARBA" id="ARBA00022989"/>
    </source>
</evidence>